<name>A0A4R8C441_9ACTN</name>
<dbReference type="Proteomes" id="UP000295146">
    <property type="component" value="Unassembled WGS sequence"/>
</dbReference>
<protein>
    <submittedName>
        <fullName evidence="1">Uncharacterized protein</fullName>
    </submittedName>
</protein>
<dbReference type="RefSeq" id="WP_134105772.1">
    <property type="nucleotide sequence ID" value="NZ_SODP01000002.1"/>
</dbReference>
<proteinExistence type="predicted"/>
<evidence type="ECO:0000313" key="1">
    <source>
        <dbReference type="EMBL" id="TDW70602.1"/>
    </source>
</evidence>
<gene>
    <name evidence="1" type="ORF">EV653_4657</name>
</gene>
<evidence type="ECO:0000313" key="2">
    <source>
        <dbReference type="Proteomes" id="UP000295146"/>
    </source>
</evidence>
<dbReference type="EMBL" id="SODP01000002">
    <property type="protein sequence ID" value="TDW70602.1"/>
    <property type="molecule type" value="Genomic_DNA"/>
</dbReference>
<comment type="caution">
    <text evidence="1">The sequence shown here is derived from an EMBL/GenBank/DDBJ whole genome shotgun (WGS) entry which is preliminary data.</text>
</comment>
<dbReference type="OrthoDB" id="3828584at2"/>
<dbReference type="AlphaFoldDB" id="A0A4R8C441"/>
<organism evidence="1 2">
    <name type="scientific">Kribbella pratensis</name>
    <dbReference type="NCBI Taxonomy" id="2512112"/>
    <lineage>
        <taxon>Bacteria</taxon>
        <taxon>Bacillati</taxon>
        <taxon>Actinomycetota</taxon>
        <taxon>Actinomycetes</taxon>
        <taxon>Propionibacteriales</taxon>
        <taxon>Kribbellaceae</taxon>
        <taxon>Kribbella</taxon>
    </lineage>
</organism>
<reference evidence="1 2" key="1">
    <citation type="submission" date="2019-03" db="EMBL/GenBank/DDBJ databases">
        <title>Genomic Encyclopedia of Type Strains, Phase III (KMG-III): the genomes of soil and plant-associated and newly described type strains.</title>
        <authorList>
            <person name="Whitman W."/>
        </authorList>
    </citation>
    <scope>NUCLEOTIDE SEQUENCE [LARGE SCALE GENOMIC DNA]</scope>
    <source>
        <strain evidence="1 2">VKM Ac-2573</strain>
    </source>
</reference>
<sequence>MTTIHNLDHQTYINAYAEVTVYHAVADSTFLCDWVANDHLDGHDWCPTVLEPGDDYTVIAVDGHTEGRYCPGCGYQLFGAATLDPARPGNSGPTAA</sequence>
<keyword evidence="2" id="KW-1185">Reference proteome</keyword>
<accession>A0A4R8C441</accession>